<gene>
    <name evidence="3" type="ORF">L3Y34_018387</name>
</gene>
<evidence type="ECO:0000313" key="3">
    <source>
        <dbReference type="EMBL" id="ULU06497.1"/>
    </source>
</evidence>
<feature type="chain" id="PRO_5042108952" evidence="2">
    <location>
        <begin position="18"/>
        <end position="220"/>
    </location>
</feature>
<dbReference type="Proteomes" id="UP000827892">
    <property type="component" value="Chromosome II"/>
</dbReference>
<accession>A0AAE9DL77</accession>
<dbReference type="AlphaFoldDB" id="A0AAE9DL77"/>
<reference evidence="3 4" key="1">
    <citation type="submission" date="2022-05" db="EMBL/GenBank/DDBJ databases">
        <title>Chromosome-level reference genomes for two strains of Caenorhabditis briggsae: an improved platform for comparative genomics.</title>
        <authorList>
            <person name="Stevens L."/>
            <person name="Andersen E.C."/>
        </authorList>
    </citation>
    <scope>NUCLEOTIDE SEQUENCE [LARGE SCALE GENOMIC DNA]</scope>
    <source>
        <strain evidence="3">QX1410_ONT</strain>
        <tissue evidence="3">Whole-organism</tissue>
    </source>
</reference>
<proteinExistence type="predicted"/>
<dbReference type="OMA" id="ENIETEW"/>
<evidence type="ECO:0000256" key="1">
    <source>
        <dbReference type="SAM" id="Phobius"/>
    </source>
</evidence>
<sequence length="220" mass="25331">MHSLTFMIVLLIPFANGAVEYPREMSADLRNEFFQFAEKRLQHIIKTNRESPPPRYVQIVVSLIDCQDNWETERITFGAAQTKLEEETCGTYRMQEFCQEFPGRSVALMTGKKETDTSVMARYKCAIIQEKGKKGVEALWTQIIIPLFVVMFVLVVIYNFRKVCTEESQKKTKLAPAIKSILENSMDTITLNFSHVKKPRKELARFDEDSDSSIGILFTL</sequence>
<keyword evidence="1" id="KW-0472">Membrane</keyword>
<keyword evidence="1" id="KW-1133">Transmembrane helix</keyword>
<evidence type="ECO:0000256" key="2">
    <source>
        <dbReference type="SAM" id="SignalP"/>
    </source>
</evidence>
<feature type="transmembrane region" description="Helical" evidence="1">
    <location>
        <begin position="139"/>
        <end position="160"/>
    </location>
</feature>
<keyword evidence="1" id="KW-0812">Transmembrane</keyword>
<feature type="signal peptide" evidence="2">
    <location>
        <begin position="1"/>
        <end position="17"/>
    </location>
</feature>
<dbReference type="EMBL" id="CP090892">
    <property type="protein sequence ID" value="ULU06497.1"/>
    <property type="molecule type" value="Genomic_DNA"/>
</dbReference>
<keyword evidence="2" id="KW-0732">Signal</keyword>
<organism evidence="3 4">
    <name type="scientific">Caenorhabditis briggsae</name>
    <dbReference type="NCBI Taxonomy" id="6238"/>
    <lineage>
        <taxon>Eukaryota</taxon>
        <taxon>Metazoa</taxon>
        <taxon>Ecdysozoa</taxon>
        <taxon>Nematoda</taxon>
        <taxon>Chromadorea</taxon>
        <taxon>Rhabditida</taxon>
        <taxon>Rhabditina</taxon>
        <taxon>Rhabditomorpha</taxon>
        <taxon>Rhabditoidea</taxon>
        <taxon>Rhabditidae</taxon>
        <taxon>Peloderinae</taxon>
        <taxon>Caenorhabditis</taxon>
    </lineage>
</organism>
<protein>
    <submittedName>
        <fullName evidence="3">Uncharacterized protein</fullName>
    </submittedName>
</protein>
<name>A0AAE9DL77_CAEBR</name>
<evidence type="ECO:0000313" key="4">
    <source>
        <dbReference type="Proteomes" id="UP000827892"/>
    </source>
</evidence>